<dbReference type="PANTHER" id="PTHR30408">
    <property type="entry name" value="TYPE-1 RESTRICTION ENZYME ECOKI SPECIFICITY PROTEIN"/>
    <property type="match status" value="1"/>
</dbReference>
<evidence type="ECO:0000313" key="6">
    <source>
        <dbReference type="EMBL" id="EFX91345.1"/>
    </source>
</evidence>
<evidence type="ECO:0000256" key="1">
    <source>
        <dbReference type="ARBA" id="ARBA00010923"/>
    </source>
</evidence>
<dbReference type="Proteomes" id="UP000005467">
    <property type="component" value="Unassembled WGS sequence"/>
</dbReference>
<sequence>MGTSNFQTAFLHFVDFSQFNNWNVKQYVNTNLLKSNFKIEFLAEHLIEQNNKIKPFDFPEKDFAILGVDNKVGIFDAYISKGKEINQPYKKMETGFIAYNPYRINVGSIGLKTEKHQHQYISPAYVVFSCQTTLLPEYLFLVFKTNFYNRIIRENTTGSVRQNLSFDNLIKMQIPLPDINTQKALAQAYQDKMAKADELEKQANQIDSDIEQYLFEQLGIEIQQTQKVQTGKLQFVNFRDLNLWGVVSQDAITAETIFKSNQFKNKPITNFFEINPTTQIPSNQIISFIPMANVSDIYGEISIYDKQTLKPNYTKFKENDLIWAKITPCMENGKSAIASNLENGFGFGSTEFHVLRAKNKDFSIHLLHSLLRTSHLRKIATQYFTGSAGQQRVPKSFLKALTLPVLNLEIQTKILTYIQTQKQQQKDSLATASAYRIEALMEFEKAIFK</sequence>
<dbReference type="InterPro" id="IPR044946">
    <property type="entry name" value="Restrct_endonuc_typeI_TRD_sf"/>
</dbReference>
<evidence type="ECO:0000256" key="3">
    <source>
        <dbReference type="ARBA" id="ARBA00023125"/>
    </source>
</evidence>
<dbReference type="REBASE" id="32880">
    <property type="entry name" value="S.Aur25976ORF1592P"/>
</dbReference>
<dbReference type="InterPro" id="IPR052021">
    <property type="entry name" value="Type-I_RS_S_subunit"/>
</dbReference>
<accession>E8KIC6</accession>
<dbReference type="Pfam" id="PF01420">
    <property type="entry name" value="Methylase_S"/>
    <property type="match status" value="1"/>
</dbReference>
<dbReference type="GO" id="GO:0009307">
    <property type="term" value="P:DNA restriction-modification system"/>
    <property type="evidence" value="ECO:0007669"/>
    <property type="project" value="UniProtKB-KW"/>
</dbReference>
<comment type="similarity">
    <text evidence="1">Belongs to the type-I restriction system S methylase family.</text>
</comment>
<dbReference type="GO" id="GO:0003677">
    <property type="term" value="F:DNA binding"/>
    <property type="evidence" value="ECO:0007669"/>
    <property type="project" value="UniProtKB-KW"/>
</dbReference>
<gene>
    <name evidence="6" type="ORF">HMPREF0027_1593</name>
</gene>
<dbReference type="AlphaFoldDB" id="E8KIC6"/>
<dbReference type="Gene3D" id="3.90.220.20">
    <property type="entry name" value="DNA methylase specificity domains"/>
    <property type="match status" value="2"/>
</dbReference>
<evidence type="ECO:0000313" key="7">
    <source>
        <dbReference type="Proteomes" id="UP000005467"/>
    </source>
</evidence>
<keyword evidence="4" id="KW-0175">Coiled coil</keyword>
<evidence type="ECO:0000256" key="4">
    <source>
        <dbReference type="SAM" id="Coils"/>
    </source>
</evidence>
<dbReference type="RefSeq" id="WP_005623595.1">
    <property type="nucleotide sequence ID" value="NZ_GL831080.1"/>
</dbReference>
<organism evidence="6 7">
    <name type="scientific">Actinobacillus ureae ATCC 25976</name>
    <dbReference type="NCBI Taxonomy" id="887324"/>
    <lineage>
        <taxon>Bacteria</taxon>
        <taxon>Pseudomonadati</taxon>
        <taxon>Pseudomonadota</taxon>
        <taxon>Gammaproteobacteria</taxon>
        <taxon>Pasteurellales</taxon>
        <taxon>Pasteurellaceae</taxon>
        <taxon>Actinobacillus</taxon>
    </lineage>
</organism>
<dbReference type="HOGENOM" id="CLU_021095_10_1_6"/>
<evidence type="ECO:0000256" key="2">
    <source>
        <dbReference type="ARBA" id="ARBA00022747"/>
    </source>
</evidence>
<dbReference type="InterPro" id="IPR000055">
    <property type="entry name" value="Restrct_endonuc_typeI_TRD"/>
</dbReference>
<reference evidence="6 7" key="1">
    <citation type="submission" date="2011-01" db="EMBL/GenBank/DDBJ databases">
        <authorList>
            <person name="Muzny D."/>
            <person name="Qin X."/>
            <person name="Deng J."/>
            <person name="Jiang H."/>
            <person name="Liu Y."/>
            <person name="Qu J."/>
            <person name="Song X.-Z."/>
            <person name="Zhang L."/>
            <person name="Thornton R."/>
            <person name="Coyle M."/>
            <person name="Francisco L."/>
            <person name="Jackson L."/>
            <person name="Javaid M."/>
            <person name="Korchina V."/>
            <person name="Kovar C."/>
            <person name="Mata R."/>
            <person name="Mathew T."/>
            <person name="Ngo R."/>
            <person name="Nguyen L."/>
            <person name="Nguyen N."/>
            <person name="Okwuonu G."/>
            <person name="Ongeri F."/>
            <person name="Pham C."/>
            <person name="Simmons D."/>
            <person name="Wilczek-Boney K."/>
            <person name="Hale W."/>
            <person name="Jakkamsetti A."/>
            <person name="Pham P."/>
            <person name="Ruth R."/>
            <person name="San Lucas F."/>
            <person name="Warren J."/>
            <person name="Zhang J."/>
            <person name="Zhao Z."/>
            <person name="Zhou C."/>
            <person name="Zhu D."/>
            <person name="Lee S."/>
            <person name="Bess C."/>
            <person name="Blankenburg K."/>
            <person name="Forbes L."/>
            <person name="Fu Q."/>
            <person name="Gubbala S."/>
            <person name="Hirani K."/>
            <person name="Jayaseelan J.C."/>
            <person name="Lara F."/>
            <person name="Munidasa M."/>
            <person name="Palculict T."/>
            <person name="Patil S."/>
            <person name="Pu L.-L."/>
            <person name="Saada N."/>
            <person name="Tang L."/>
            <person name="Weissenberger G."/>
            <person name="Zhu Y."/>
            <person name="Hemphill L."/>
            <person name="Shang Y."/>
            <person name="Youmans B."/>
            <person name="Ayvaz T."/>
            <person name="Ross M."/>
            <person name="Santibanez J."/>
            <person name="Aqrawi P."/>
            <person name="Gross S."/>
            <person name="Joshi V."/>
            <person name="Fowler G."/>
            <person name="Nazareth L."/>
            <person name="Reid J."/>
            <person name="Worley K."/>
            <person name="Petrosino J."/>
            <person name="Highlander S."/>
            <person name="Gibbs R."/>
        </authorList>
    </citation>
    <scope>NUCLEOTIDE SEQUENCE [LARGE SCALE GENOMIC DNA]</scope>
    <source>
        <strain evidence="6 7">ATCC 25976</strain>
    </source>
</reference>
<feature type="coiled-coil region" evidence="4">
    <location>
        <begin position="182"/>
        <end position="216"/>
    </location>
</feature>
<dbReference type="EMBL" id="AEVG01000111">
    <property type="protein sequence ID" value="EFX91345.1"/>
    <property type="molecule type" value="Genomic_DNA"/>
</dbReference>
<name>E8KIC6_9PAST</name>
<comment type="caution">
    <text evidence="6">The sequence shown here is derived from an EMBL/GenBank/DDBJ whole genome shotgun (WGS) entry which is preliminary data.</text>
</comment>
<dbReference type="PANTHER" id="PTHR30408:SF12">
    <property type="entry name" value="TYPE I RESTRICTION ENZYME MJAVIII SPECIFICITY SUBUNIT"/>
    <property type="match status" value="1"/>
</dbReference>
<keyword evidence="2" id="KW-0680">Restriction system</keyword>
<proteinExistence type="inferred from homology"/>
<feature type="domain" description="Type I restriction modification DNA specificity" evidence="5">
    <location>
        <begin position="258"/>
        <end position="420"/>
    </location>
</feature>
<keyword evidence="3" id="KW-0238">DNA-binding</keyword>
<dbReference type="CDD" id="cd17260">
    <property type="entry name" value="RMtype1_S_EcoEI-TRD1-CR1_like"/>
    <property type="match status" value="1"/>
</dbReference>
<evidence type="ECO:0000259" key="5">
    <source>
        <dbReference type="Pfam" id="PF01420"/>
    </source>
</evidence>
<protein>
    <recommendedName>
        <fullName evidence="5">Type I restriction modification DNA specificity domain-containing protein</fullName>
    </recommendedName>
</protein>
<keyword evidence="7" id="KW-1185">Reference proteome</keyword>
<dbReference type="SUPFAM" id="SSF116734">
    <property type="entry name" value="DNA methylase specificity domain"/>
    <property type="match status" value="2"/>
</dbReference>